<evidence type="ECO:0000313" key="3">
    <source>
        <dbReference type="Proteomes" id="UP001251849"/>
    </source>
</evidence>
<proteinExistence type="predicted"/>
<keyword evidence="3" id="KW-1185">Reference proteome</keyword>
<feature type="transmembrane region" description="Helical" evidence="1">
    <location>
        <begin position="92"/>
        <end position="112"/>
    </location>
</feature>
<evidence type="ECO:0000313" key="2">
    <source>
        <dbReference type="EMBL" id="MDT3315636.1"/>
    </source>
</evidence>
<feature type="transmembrane region" description="Helical" evidence="1">
    <location>
        <begin position="165"/>
        <end position="184"/>
    </location>
</feature>
<reference evidence="2 3" key="1">
    <citation type="submission" date="2023-08" db="EMBL/GenBank/DDBJ databases">
        <title>Microbacterium aquilitoris sp. nov. and Microbacterium gwkjibeachense sp. nov., isolated from beach.</title>
        <authorList>
            <person name="Lee S.D."/>
            <person name="Yang H."/>
            <person name="Kim I."/>
        </authorList>
    </citation>
    <scope>NUCLEOTIDE SEQUENCE [LARGE SCALE GENOMIC DNA]</scope>
    <source>
        <strain evidence="2 3">KSW4-11</strain>
    </source>
</reference>
<dbReference type="Gene3D" id="1.20.120.1630">
    <property type="match status" value="1"/>
</dbReference>
<feature type="transmembrane region" description="Helical" evidence="1">
    <location>
        <begin position="65"/>
        <end position="86"/>
    </location>
</feature>
<feature type="transmembrane region" description="Helical" evidence="1">
    <location>
        <begin position="35"/>
        <end position="53"/>
    </location>
</feature>
<dbReference type="RefSeq" id="WP_311860257.1">
    <property type="nucleotide sequence ID" value="NZ_JAUZVV010000001.1"/>
</dbReference>
<dbReference type="PANTHER" id="PTHR32251:SF17">
    <property type="entry name" value="STEROID 5-ALPHA REDUCTASE C-TERMINAL DOMAIN-CONTAINING PROTEIN"/>
    <property type="match status" value="1"/>
</dbReference>
<feature type="transmembrane region" description="Helical" evidence="1">
    <location>
        <begin position="215"/>
        <end position="233"/>
    </location>
</feature>
<gene>
    <name evidence="2" type="ORF">Q9S71_02255</name>
</gene>
<name>A0ABU3G851_9MICO</name>
<dbReference type="PROSITE" id="PS50244">
    <property type="entry name" value="S5A_REDUCTASE"/>
    <property type="match status" value="1"/>
</dbReference>
<comment type="caution">
    <text evidence="2">The sequence shown here is derived from an EMBL/GenBank/DDBJ whole genome shotgun (WGS) entry which is preliminary data.</text>
</comment>
<keyword evidence="1" id="KW-1133">Transmembrane helix</keyword>
<dbReference type="Pfam" id="PF06966">
    <property type="entry name" value="DUF1295"/>
    <property type="match status" value="1"/>
</dbReference>
<dbReference type="InterPro" id="IPR010721">
    <property type="entry name" value="UstE-like"/>
</dbReference>
<dbReference type="PANTHER" id="PTHR32251">
    <property type="entry name" value="3-OXO-5-ALPHA-STEROID 4-DEHYDROGENASE"/>
    <property type="match status" value="1"/>
</dbReference>
<dbReference type="EMBL" id="JAUZVV010000001">
    <property type="protein sequence ID" value="MDT3315636.1"/>
    <property type="molecule type" value="Genomic_DNA"/>
</dbReference>
<feature type="transmembrane region" description="Helical" evidence="1">
    <location>
        <begin position="239"/>
        <end position="260"/>
    </location>
</feature>
<sequence length="299" mass="31923">MSPQNRSALLTVVVGLVIGALVALAGSQGGATVGGVPVFAIAVAAAFAVQVLVYIPSAIARTERFFDATGSATFILVTVGVVLLSPSPDARSLALAAMVIVWAVRLGSFLFIRIHRSGSDDRFDAIKVNPLSFLRVWIMQGLWVSITAAAAWIAIASGDQRGFDVFAVVGIVVWVVGMLIEVVADAQKTAFKADPANKGRFIRTGLWSRSRHPNYFGEILAWIGVALVAAPVFEGWQWIGLLSPVFVILLLTRVSGVPLLERKADERWGGDADYEAYKTATPVLVPMIVRPKAVKAAAR</sequence>
<organism evidence="2 3">
    <name type="scientific">Microbacterium gawkjiense</name>
    <dbReference type="NCBI Taxonomy" id="3067309"/>
    <lineage>
        <taxon>Bacteria</taxon>
        <taxon>Bacillati</taxon>
        <taxon>Actinomycetota</taxon>
        <taxon>Actinomycetes</taxon>
        <taxon>Micrococcales</taxon>
        <taxon>Microbacteriaceae</taxon>
        <taxon>Microbacterium</taxon>
    </lineage>
</organism>
<evidence type="ECO:0000256" key="1">
    <source>
        <dbReference type="SAM" id="Phobius"/>
    </source>
</evidence>
<keyword evidence="1" id="KW-0472">Membrane</keyword>
<protein>
    <submittedName>
        <fullName evidence="2">DUF1295 domain-containing protein</fullName>
    </submittedName>
</protein>
<keyword evidence="1" id="KW-0812">Transmembrane</keyword>
<accession>A0ABU3G851</accession>
<feature type="transmembrane region" description="Helical" evidence="1">
    <location>
        <begin position="133"/>
        <end position="153"/>
    </location>
</feature>
<dbReference type="Proteomes" id="UP001251849">
    <property type="component" value="Unassembled WGS sequence"/>
</dbReference>